<evidence type="ECO:0000256" key="2">
    <source>
        <dbReference type="ARBA" id="ARBA00014031"/>
    </source>
</evidence>
<keyword evidence="6" id="KW-1185">Reference proteome</keyword>
<dbReference type="Proteomes" id="UP001607151">
    <property type="component" value="Unassembled WGS sequence"/>
</dbReference>
<proteinExistence type="predicted"/>
<dbReference type="InterPro" id="IPR018893">
    <property type="entry name" value="T8SS_CsgF"/>
</dbReference>
<dbReference type="EMBL" id="JBIHSN010000003">
    <property type="protein sequence ID" value="MFH0266389.1"/>
    <property type="molecule type" value="Genomic_DNA"/>
</dbReference>
<accession>A0ABW7IXN2</accession>
<evidence type="ECO:0000313" key="6">
    <source>
        <dbReference type="Proteomes" id="UP001607151"/>
    </source>
</evidence>
<dbReference type="Pfam" id="PF10614">
    <property type="entry name" value="CsgF"/>
    <property type="match status" value="1"/>
</dbReference>
<name>A0ABW7IXN2_9VIBR</name>
<reference evidence="5 6" key="1">
    <citation type="submission" date="2024-10" db="EMBL/GenBank/DDBJ databases">
        <authorList>
            <person name="Yibar A."/>
            <person name="Saticioglu I.B."/>
            <person name="Duman M."/>
            <person name="Ajmi N."/>
            <person name="Gurler F."/>
            <person name="Ay H."/>
            <person name="Onuk E."/>
            <person name="Guler S."/>
            <person name="Romalde J.L."/>
        </authorList>
    </citation>
    <scope>NUCLEOTIDE SEQUENCE [LARGE SCALE GENOMIC DNA]</scope>
    <source>
        <strain evidence="5 6">14-MA-B</strain>
    </source>
</reference>
<evidence type="ECO:0000313" key="5">
    <source>
        <dbReference type="EMBL" id="MFH0266389.1"/>
    </source>
</evidence>
<evidence type="ECO:0000256" key="3">
    <source>
        <dbReference type="ARBA" id="ARBA00022729"/>
    </source>
</evidence>
<evidence type="ECO:0000256" key="1">
    <source>
        <dbReference type="ARBA" id="ARBA00003989"/>
    </source>
</evidence>
<comment type="function">
    <text evidence="1">May be involved in the biogenesis of curli organelles.</text>
</comment>
<keyword evidence="3 4" id="KW-0732">Signal</keyword>
<organism evidence="5 6">
    <name type="scientific">Vibrio rumoiensis</name>
    <dbReference type="NCBI Taxonomy" id="76258"/>
    <lineage>
        <taxon>Bacteria</taxon>
        <taxon>Pseudomonadati</taxon>
        <taxon>Pseudomonadota</taxon>
        <taxon>Gammaproteobacteria</taxon>
        <taxon>Vibrionales</taxon>
        <taxon>Vibrionaceae</taxon>
        <taxon>Vibrio</taxon>
    </lineage>
</organism>
<dbReference type="RefSeq" id="WP_089140371.1">
    <property type="nucleotide sequence ID" value="NZ_AP018686.1"/>
</dbReference>
<gene>
    <name evidence="5" type="ORF">ACGRQ9_13135</name>
</gene>
<feature type="signal peptide" evidence="4">
    <location>
        <begin position="1"/>
        <end position="22"/>
    </location>
</feature>
<sequence length="134" mass="14364">MKRTFKKIILISCAMAGFDATATELVYQPVNPSFGGNPYNGTHLLNIANAINQYEPDDELGLTAADRLQTTLQSRLLNNLLDDVSSGKSDGGQLETDDFILNVVDDGNGGLTLNIYDKVTGESSVIQVSDPLGN</sequence>
<comment type="caution">
    <text evidence="5">The sequence shown here is derived from an EMBL/GenBank/DDBJ whole genome shotgun (WGS) entry which is preliminary data.</text>
</comment>
<evidence type="ECO:0000256" key="4">
    <source>
        <dbReference type="SAM" id="SignalP"/>
    </source>
</evidence>
<protein>
    <recommendedName>
        <fullName evidence="2">Curli production assembly/transport component CsgF</fullName>
    </recommendedName>
</protein>
<feature type="chain" id="PRO_5046992293" description="Curli production assembly/transport component CsgF" evidence="4">
    <location>
        <begin position="23"/>
        <end position="134"/>
    </location>
</feature>